<sequence>MNINSENGNNIDQGIKLFGRAIPLSDAQISSAKSEDNSSDVTKAEVDSPNAENSSETERSAEFRDSKDEDTERVFKKPDKIVPCPRCRSSDTKFCYFNNYNVNQPRHFCRNCQRYWTAGGTTRNVPVGAGRRKNKHLASHFRQILASTGNATQVNGLETTDSGQSQLLPCDESLSGKVLRFGPDQVPVCDSVETMLTLGDPKAFVEMKPVENADREQDTPYGYAMTQSDDYRSKVYENVAQSEQVCLRGSGNEPARSHPLHCYSSPPLVLPWNPGWKNAAHPAANSQNFQRFCVSNSGALNQVQWFPTQVLAIPGSSPSTIPLGFVPVSYWNRMPVWASQTGNVSLAAGSFSCMSSSSTANNNGYSGNKFPILGKHSRDSELTDREQSEMYASAPKTLKLDDTLMRL</sequence>
<evidence type="ECO:0000313" key="11">
    <source>
        <dbReference type="EMBL" id="GMN58504.1"/>
    </source>
</evidence>
<feature type="domain" description="Dof-type" evidence="10">
    <location>
        <begin position="82"/>
        <end position="136"/>
    </location>
</feature>
<evidence type="ECO:0000256" key="1">
    <source>
        <dbReference type="ARBA" id="ARBA00022723"/>
    </source>
</evidence>
<dbReference type="InterPro" id="IPR003851">
    <property type="entry name" value="Znf_Dof"/>
</dbReference>
<dbReference type="Proteomes" id="UP001187192">
    <property type="component" value="Unassembled WGS sequence"/>
</dbReference>
<keyword evidence="1" id="KW-0479">Metal-binding</keyword>
<evidence type="ECO:0000256" key="6">
    <source>
        <dbReference type="ARBA" id="ARBA00023163"/>
    </source>
</evidence>
<evidence type="ECO:0000256" key="8">
    <source>
        <dbReference type="PROSITE-ProRule" id="PRU00071"/>
    </source>
</evidence>
<keyword evidence="5 8" id="KW-0238">DNA-binding</keyword>
<dbReference type="PANTHER" id="PTHR31089">
    <property type="entry name" value="CYCLIC DOF FACTOR 2"/>
    <property type="match status" value="1"/>
</dbReference>
<dbReference type="EMBL" id="BTGU01000078">
    <property type="protein sequence ID" value="GMN58504.1"/>
    <property type="molecule type" value="Genomic_DNA"/>
</dbReference>
<keyword evidence="7 8" id="KW-0539">Nucleus</keyword>
<comment type="subcellular location">
    <subcellularLocation>
        <location evidence="8">Nucleus</location>
    </subcellularLocation>
</comment>
<dbReference type="GO" id="GO:0008270">
    <property type="term" value="F:zinc ion binding"/>
    <property type="evidence" value="ECO:0007669"/>
    <property type="project" value="UniProtKB-KW"/>
</dbReference>
<evidence type="ECO:0000256" key="3">
    <source>
        <dbReference type="ARBA" id="ARBA00022833"/>
    </source>
</evidence>
<dbReference type="PROSITE" id="PS50884">
    <property type="entry name" value="ZF_DOF_2"/>
    <property type="match status" value="1"/>
</dbReference>
<keyword evidence="6" id="KW-0804">Transcription</keyword>
<evidence type="ECO:0000256" key="4">
    <source>
        <dbReference type="ARBA" id="ARBA00023015"/>
    </source>
</evidence>
<comment type="caution">
    <text evidence="11">The sequence shown here is derived from an EMBL/GenBank/DDBJ whole genome shotgun (WGS) entry which is preliminary data.</text>
</comment>
<keyword evidence="12" id="KW-1185">Reference proteome</keyword>
<evidence type="ECO:0000256" key="9">
    <source>
        <dbReference type="SAM" id="MobiDB-lite"/>
    </source>
</evidence>
<dbReference type="PROSITE" id="PS01361">
    <property type="entry name" value="ZF_DOF_1"/>
    <property type="match status" value="1"/>
</dbReference>
<keyword evidence="2 8" id="KW-0863">Zinc-finger</keyword>
<dbReference type="Pfam" id="PF02701">
    <property type="entry name" value="Zn_ribbon_Dof"/>
    <property type="match status" value="1"/>
</dbReference>
<dbReference type="PANTHER" id="PTHR31089:SF47">
    <property type="entry name" value="DOF-TYPE DOMAIN-CONTAINING PROTEIN"/>
    <property type="match status" value="1"/>
</dbReference>
<name>A0AA88IYU1_FICCA</name>
<feature type="region of interest" description="Disordered" evidence="9">
    <location>
        <begin position="29"/>
        <end position="74"/>
    </location>
</feature>
<dbReference type="AlphaFoldDB" id="A0AA88IYU1"/>
<evidence type="ECO:0000259" key="10">
    <source>
        <dbReference type="PROSITE" id="PS50884"/>
    </source>
</evidence>
<evidence type="ECO:0000256" key="5">
    <source>
        <dbReference type="ARBA" id="ARBA00023125"/>
    </source>
</evidence>
<gene>
    <name evidence="11" type="ORF">TIFTF001_027601</name>
</gene>
<accession>A0AA88IYU1</accession>
<protein>
    <recommendedName>
        <fullName evidence="10">Dof-type domain-containing protein</fullName>
    </recommendedName>
</protein>
<evidence type="ECO:0000256" key="7">
    <source>
        <dbReference type="ARBA" id="ARBA00023242"/>
    </source>
</evidence>
<feature type="compositionally biased region" description="Basic and acidic residues" evidence="9">
    <location>
        <begin position="56"/>
        <end position="74"/>
    </location>
</feature>
<keyword evidence="3" id="KW-0862">Zinc</keyword>
<evidence type="ECO:0000313" key="12">
    <source>
        <dbReference type="Proteomes" id="UP001187192"/>
    </source>
</evidence>
<proteinExistence type="predicted"/>
<dbReference type="GO" id="GO:0005634">
    <property type="term" value="C:nucleus"/>
    <property type="evidence" value="ECO:0007669"/>
    <property type="project" value="UniProtKB-SubCell"/>
</dbReference>
<evidence type="ECO:0000256" key="2">
    <source>
        <dbReference type="ARBA" id="ARBA00022771"/>
    </source>
</evidence>
<keyword evidence="4" id="KW-0805">Transcription regulation</keyword>
<reference evidence="11" key="1">
    <citation type="submission" date="2023-07" db="EMBL/GenBank/DDBJ databases">
        <title>draft genome sequence of fig (Ficus carica).</title>
        <authorList>
            <person name="Takahashi T."/>
            <person name="Nishimura K."/>
        </authorList>
    </citation>
    <scope>NUCLEOTIDE SEQUENCE</scope>
</reference>
<dbReference type="InterPro" id="IPR045174">
    <property type="entry name" value="Dof"/>
</dbReference>
<organism evidence="11 12">
    <name type="scientific">Ficus carica</name>
    <name type="common">Common fig</name>
    <dbReference type="NCBI Taxonomy" id="3494"/>
    <lineage>
        <taxon>Eukaryota</taxon>
        <taxon>Viridiplantae</taxon>
        <taxon>Streptophyta</taxon>
        <taxon>Embryophyta</taxon>
        <taxon>Tracheophyta</taxon>
        <taxon>Spermatophyta</taxon>
        <taxon>Magnoliopsida</taxon>
        <taxon>eudicotyledons</taxon>
        <taxon>Gunneridae</taxon>
        <taxon>Pentapetalae</taxon>
        <taxon>rosids</taxon>
        <taxon>fabids</taxon>
        <taxon>Rosales</taxon>
        <taxon>Moraceae</taxon>
        <taxon>Ficeae</taxon>
        <taxon>Ficus</taxon>
    </lineage>
</organism>
<dbReference type="GO" id="GO:0003677">
    <property type="term" value="F:DNA binding"/>
    <property type="evidence" value="ECO:0007669"/>
    <property type="project" value="UniProtKB-UniRule"/>
</dbReference>
<dbReference type="GO" id="GO:0003700">
    <property type="term" value="F:DNA-binding transcription factor activity"/>
    <property type="evidence" value="ECO:0007669"/>
    <property type="project" value="InterPro"/>
</dbReference>